<organism evidence="5 6">
    <name type="scientific">Synchytrium endobioticum</name>
    <dbReference type="NCBI Taxonomy" id="286115"/>
    <lineage>
        <taxon>Eukaryota</taxon>
        <taxon>Fungi</taxon>
        <taxon>Fungi incertae sedis</taxon>
        <taxon>Chytridiomycota</taxon>
        <taxon>Chytridiomycota incertae sedis</taxon>
        <taxon>Chytridiomycetes</taxon>
        <taxon>Synchytriales</taxon>
        <taxon>Synchytriaceae</taxon>
        <taxon>Synchytrium</taxon>
    </lineage>
</organism>
<feature type="domain" description="Large ribosomal subunit protein uL6 alpha-beta" evidence="4">
    <location>
        <begin position="12"/>
        <end position="85"/>
    </location>
</feature>
<protein>
    <recommendedName>
        <fullName evidence="4">Large ribosomal subunit protein uL6 alpha-beta domain-containing protein</fullName>
    </recommendedName>
</protein>
<dbReference type="Proteomes" id="UP000317494">
    <property type="component" value="Unassembled WGS sequence"/>
</dbReference>
<feature type="domain" description="Large ribosomal subunit protein uL6 alpha-beta" evidence="4">
    <location>
        <begin position="97"/>
        <end position="176"/>
    </location>
</feature>
<evidence type="ECO:0000259" key="4">
    <source>
        <dbReference type="Pfam" id="PF00347"/>
    </source>
</evidence>
<dbReference type="STRING" id="286115.A0A507DT95"/>
<keyword evidence="3" id="KW-0687">Ribonucleoprotein</keyword>
<dbReference type="EMBL" id="QEAN01000005">
    <property type="protein sequence ID" value="TPX54437.1"/>
    <property type="molecule type" value="Genomic_DNA"/>
</dbReference>
<dbReference type="FunFam" id="3.90.930.12:FF:000004">
    <property type="entry name" value="60S ribosomal protein L9"/>
    <property type="match status" value="1"/>
</dbReference>
<dbReference type="InterPro" id="IPR020040">
    <property type="entry name" value="Ribosomal_uL6_a/b-dom"/>
</dbReference>
<evidence type="ECO:0000256" key="3">
    <source>
        <dbReference type="ARBA" id="ARBA00023274"/>
    </source>
</evidence>
<keyword evidence="2" id="KW-0689">Ribosomal protein</keyword>
<dbReference type="GO" id="GO:0019843">
    <property type="term" value="F:rRNA binding"/>
    <property type="evidence" value="ECO:0007669"/>
    <property type="project" value="InterPro"/>
</dbReference>
<proteinExistence type="inferred from homology"/>
<dbReference type="Gene3D" id="3.90.930.12">
    <property type="entry name" value="Ribosomal protein L6, alpha-beta domain"/>
    <property type="match status" value="2"/>
</dbReference>
<dbReference type="InterPro" id="IPR000702">
    <property type="entry name" value="Ribosomal_uL6-like"/>
</dbReference>
<dbReference type="InterPro" id="IPR036789">
    <property type="entry name" value="Ribosomal_uL6-like_a/b-dom_sf"/>
</dbReference>
<dbReference type="PANTHER" id="PTHR11655:SF16">
    <property type="entry name" value="60S RIBOSOMAL PROTEIN L9"/>
    <property type="match status" value="1"/>
</dbReference>
<comment type="similarity">
    <text evidence="1">Belongs to the universal ribosomal protein uL6 family.</text>
</comment>
<evidence type="ECO:0000313" key="5">
    <source>
        <dbReference type="EMBL" id="TPX54437.1"/>
    </source>
</evidence>
<evidence type="ECO:0000256" key="1">
    <source>
        <dbReference type="ARBA" id="ARBA00009356"/>
    </source>
</evidence>
<dbReference type="Pfam" id="PF00347">
    <property type="entry name" value="Ribosomal_L6"/>
    <property type="match status" value="2"/>
</dbReference>
<dbReference type="VEuPathDB" id="FungiDB:SeMB42_g00280"/>
<dbReference type="AlphaFoldDB" id="A0A507DT95"/>
<evidence type="ECO:0000256" key="2">
    <source>
        <dbReference type="ARBA" id="ARBA00022980"/>
    </source>
</evidence>
<dbReference type="GO" id="GO:0022625">
    <property type="term" value="C:cytosolic large ribosomal subunit"/>
    <property type="evidence" value="ECO:0007669"/>
    <property type="project" value="TreeGrafter"/>
</dbReference>
<evidence type="ECO:0000313" key="6">
    <source>
        <dbReference type="Proteomes" id="UP000317494"/>
    </source>
</evidence>
<comment type="caution">
    <text evidence="5">The sequence shown here is derived from an EMBL/GenBank/DDBJ whole genome shotgun (WGS) entry which is preliminary data.</text>
</comment>
<sequence length="188" mass="21267">MKSICQQRDIKIPDGVTVDIKSRIIVVTGPRGKLTKNLKHVNMEYIRVSPELLTVKVWHGVRKHVACIRTVCSIIENMISGVTKGYEYRMRFVYAHFPINVNIIENGTLVEIRNFLGEKIIRKVGMLEGVKVEHSTGTKDEIVLTGNDIQNVSQSAALIQQSTTVKNKDIRKFLDGIYKEKYGLIGEV</sequence>
<keyword evidence="6" id="KW-1185">Reference proteome</keyword>
<gene>
    <name evidence="5" type="ORF">SeMB42_g00280</name>
</gene>
<reference evidence="5 6" key="1">
    <citation type="journal article" date="2019" name="Sci. Rep.">
        <title>Comparative genomics of chytrid fungi reveal insights into the obligate biotrophic and pathogenic lifestyle of Synchytrium endobioticum.</title>
        <authorList>
            <person name="van de Vossenberg B.T.L.H."/>
            <person name="Warris S."/>
            <person name="Nguyen H.D.T."/>
            <person name="van Gent-Pelzer M.P.E."/>
            <person name="Joly D.L."/>
            <person name="van de Geest H.C."/>
            <person name="Bonants P.J.M."/>
            <person name="Smith D.S."/>
            <person name="Levesque C.A."/>
            <person name="van der Lee T.A.J."/>
        </authorList>
    </citation>
    <scope>NUCLEOTIDE SEQUENCE [LARGE SCALE GENOMIC DNA]</scope>
    <source>
        <strain evidence="5 6">MB42</strain>
    </source>
</reference>
<dbReference type="GO" id="GO:0003735">
    <property type="term" value="F:structural constituent of ribosome"/>
    <property type="evidence" value="ECO:0007669"/>
    <property type="project" value="InterPro"/>
</dbReference>
<dbReference type="PIRSF" id="PIRSF002162">
    <property type="entry name" value="Ribosomal_L6"/>
    <property type="match status" value="1"/>
</dbReference>
<dbReference type="PANTHER" id="PTHR11655">
    <property type="entry name" value="60S/50S RIBOSOMAL PROTEIN L6/L9"/>
    <property type="match status" value="1"/>
</dbReference>
<accession>A0A507DT95</accession>
<dbReference type="SUPFAM" id="SSF56053">
    <property type="entry name" value="Ribosomal protein L6"/>
    <property type="match status" value="2"/>
</dbReference>
<name>A0A507DT95_9FUNG</name>
<dbReference type="GO" id="GO:0002181">
    <property type="term" value="P:cytoplasmic translation"/>
    <property type="evidence" value="ECO:0007669"/>
    <property type="project" value="TreeGrafter"/>
</dbReference>
<dbReference type="FunFam" id="3.90.930.12:FF:000003">
    <property type="entry name" value="60S ribosomal protein L9"/>
    <property type="match status" value="1"/>
</dbReference>